<keyword evidence="4" id="KW-0548">Nucleotidyltransferase</keyword>
<protein>
    <recommendedName>
        <fullName evidence="2">DNA-directed DNA polymerase</fullName>
        <ecNumber evidence="2">2.7.7.7</ecNumber>
    </recommendedName>
</protein>
<dbReference type="InterPro" id="IPR012337">
    <property type="entry name" value="RNaseH-like_sf"/>
</dbReference>
<dbReference type="GO" id="GO:0000166">
    <property type="term" value="F:nucleotide binding"/>
    <property type="evidence" value="ECO:0007669"/>
    <property type="project" value="InterPro"/>
</dbReference>
<evidence type="ECO:0000256" key="1">
    <source>
        <dbReference type="ARBA" id="ARBA00005755"/>
    </source>
</evidence>
<dbReference type="InterPro" id="IPR023211">
    <property type="entry name" value="DNA_pol_palm_dom_sf"/>
</dbReference>
<evidence type="ECO:0000256" key="2">
    <source>
        <dbReference type="ARBA" id="ARBA00012417"/>
    </source>
</evidence>
<evidence type="ECO:0000256" key="3">
    <source>
        <dbReference type="ARBA" id="ARBA00022679"/>
    </source>
</evidence>
<dbReference type="SUPFAM" id="SSF52980">
    <property type="entry name" value="Restriction endonuclease-like"/>
    <property type="match status" value="1"/>
</dbReference>
<dbReference type="InterPro" id="IPR036397">
    <property type="entry name" value="RNaseH_sf"/>
</dbReference>
<reference evidence="10 11" key="1">
    <citation type="submission" date="2020-08" db="EMBL/GenBank/DDBJ databases">
        <authorList>
            <person name="Koutsovoulos G."/>
            <person name="Danchin GJ E."/>
        </authorList>
    </citation>
    <scope>NUCLEOTIDE SEQUENCE [LARGE SCALE GENOMIC DNA]</scope>
</reference>
<dbReference type="PANTHER" id="PTHR33568:SF3">
    <property type="entry name" value="DNA-DIRECTED DNA POLYMERASE"/>
    <property type="match status" value="1"/>
</dbReference>
<evidence type="ECO:0000256" key="6">
    <source>
        <dbReference type="ARBA" id="ARBA00022932"/>
    </source>
</evidence>
<dbReference type="SUPFAM" id="SSF53098">
    <property type="entry name" value="Ribonuclease H-like"/>
    <property type="match status" value="1"/>
</dbReference>
<dbReference type="Gene3D" id="1.10.287.690">
    <property type="entry name" value="Helix hairpin bin"/>
    <property type="match status" value="1"/>
</dbReference>
<dbReference type="GO" id="GO:0003677">
    <property type="term" value="F:DNA binding"/>
    <property type="evidence" value="ECO:0007669"/>
    <property type="project" value="UniProtKB-KW"/>
</dbReference>
<dbReference type="Gene3D" id="3.40.960.10">
    <property type="entry name" value="VSR Endonuclease"/>
    <property type="match status" value="1"/>
</dbReference>
<dbReference type="GO" id="GO:0006260">
    <property type="term" value="P:DNA replication"/>
    <property type="evidence" value="ECO:0007669"/>
    <property type="project" value="UniProtKB-KW"/>
</dbReference>
<evidence type="ECO:0000256" key="7">
    <source>
        <dbReference type="ARBA" id="ARBA00023125"/>
    </source>
</evidence>
<comment type="catalytic activity">
    <reaction evidence="8">
        <text>DNA(n) + a 2'-deoxyribonucleoside 5'-triphosphate = DNA(n+1) + diphosphate</text>
        <dbReference type="Rhea" id="RHEA:22508"/>
        <dbReference type="Rhea" id="RHEA-COMP:17339"/>
        <dbReference type="Rhea" id="RHEA-COMP:17340"/>
        <dbReference type="ChEBI" id="CHEBI:33019"/>
        <dbReference type="ChEBI" id="CHEBI:61560"/>
        <dbReference type="ChEBI" id="CHEBI:173112"/>
        <dbReference type="EC" id="2.7.7.7"/>
    </reaction>
</comment>
<dbReference type="GO" id="GO:0006281">
    <property type="term" value="P:DNA repair"/>
    <property type="evidence" value="ECO:0007669"/>
    <property type="project" value="UniProtKB-ARBA"/>
</dbReference>
<keyword evidence="7" id="KW-0238">DNA-binding</keyword>
<dbReference type="GO" id="GO:0042575">
    <property type="term" value="C:DNA polymerase complex"/>
    <property type="evidence" value="ECO:0007669"/>
    <property type="project" value="UniProtKB-ARBA"/>
</dbReference>
<dbReference type="GO" id="GO:0003887">
    <property type="term" value="F:DNA-directed DNA polymerase activity"/>
    <property type="evidence" value="ECO:0007669"/>
    <property type="project" value="UniProtKB-KW"/>
</dbReference>
<evidence type="ECO:0000313" key="11">
    <source>
        <dbReference type="Proteomes" id="UP000580250"/>
    </source>
</evidence>
<keyword evidence="3" id="KW-0808">Transferase</keyword>
<comment type="similarity">
    <text evidence="1">Belongs to the DNA polymerase type-B family.</text>
</comment>
<dbReference type="SUPFAM" id="SSF56672">
    <property type="entry name" value="DNA/RNA polymerases"/>
    <property type="match status" value="1"/>
</dbReference>
<dbReference type="Proteomes" id="UP000580250">
    <property type="component" value="Unassembled WGS sequence"/>
</dbReference>
<keyword evidence="6" id="KW-0239">DNA-directed DNA polymerase</keyword>
<evidence type="ECO:0000313" key="10">
    <source>
        <dbReference type="EMBL" id="CAD2184915.1"/>
    </source>
</evidence>
<organism evidence="10 11">
    <name type="scientific">Meloidogyne enterolobii</name>
    <name type="common">Root-knot nematode worm</name>
    <name type="synonym">Meloidogyne mayaguensis</name>
    <dbReference type="NCBI Taxonomy" id="390850"/>
    <lineage>
        <taxon>Eukaryota</taxon>
        <taxon>Metazoa</taxon>
        <taxon>Ecdysozoa</taxon>
        <taxon>Nematoda</taxon>
        <taxon>Chromadorea</taxon>
        <taxon>Rhabditida</taxon>
        <taxon>Tylenchina</taxon>
        <taxon>Tylenchomorpha</taxon>
        <taxon>Tylenchoidea</taxon>
        <taxon>Meloidogynidae</taxon>
        <taxon>Meloidogyninae</taxon>
        <taxon>Meloidogyne</taxon>
    </lineage>
</organism>
<evidence type="ECO:0000256" key="4">
    <source>
        <dbReference type="ARBA" id="ARBA00022695"/>
    </source>
</evidence>
<dbReference type="PANTHER" id="PTHR33568">
    <property type="entry name" value="DNA POLYMERASE"/>
    <property type="match status" value="1"/>
</dbReference>
<proteinExistence type="inferred from homology"/>
<dbReference type="EC" id="2.7.7.7" evidence="2"/>
<sequence>MSYQPPSKKSRSFFIENLLSFNQGGEGAPPENYVEKISDSTHHIKKFNIVKNYSKFLIKDIPKDPEALLSGIFQYCFDQASTSARNNGVEPEELGCTLTSELLESDIWIPVRPTTENTFDSMLNQFKKVAQSKKQTGITLWGAPFSLNVMIVNKSNLPRGSNIIGGAPRKLAPIHHQIKKKNLIKIKNNNDGYCLFYSLIATMIRFIRNLDRSQYYEYIHGRYGQRGKFEKDTLELMQQVGAPLGQKEYDAEIWVPPIVDYLNEKYTGQFCFKVFVFDCLGHYKPCFKYGPKNYNSPLLLYFDGSHFNGVTCTGGLFSQPYCLECETVYSHPKTHSTTCQAKCLNCSRVGPLFPCPPRSNFFKKCNGCFKRFNNENCFNHHLISNFCRTSKKCELCGVIWDYRYRKAGHVCSEKYCKLCIGFHDPKRGCFVRPLEPKEQKPYRIVVFDLETTQHSRVLNNNGRIHQPNFIAVKVTCPKCIEKEQEQCKVCGSNRLLTFSERPFYKTAVDSQNVTTDPLVSFVRWIIETTKDYDTIAFSHFGGRFDMVIVFKELFLQGLTPEMLKNGNKMYEMKVRIGRKNMLIFRDSFNIMPMSLASLVPAFALKVEDKPFFPHLANHPNNYGKEILPVPSDYFADGMMVEKRKEFDRWYQQNKELPFLLDEALAAYCVNDVEILLAALLAFRSEFIEVTKRAAGERAASSKAHGGIDILRESMTIASACMNHFRTNHLKENHLALVPEKGYDNAENQRKLALKFMKWYEEEYNVNIQNAYSKEGEKKIGNYKLDGWIEEEKLGIEINGCAWHGCERCYPEYNIVLPNGITAGKQREKDQFRLNFIKSQGINVRVFWECEIRRMLDRNREMKKKFRDYLDNGPINIRSCFFGGRTGPLQLFYSPKEGEIISYYDVTSLYPFINVTTKYPVGHPQVHIVNKDVHWRNPEDNIYELAILKVFVIPPRSIDVPVLPMKIGDDEDERLLFPLCSKCAKENPEGGVNENYSCPHSDQQRGWVSTCTSIELNVALEEGYRVTKLFRVLEFRESDDKLFAPYISEFMAAKIHSSGFDSSIKDNFAAEEQFIKECKDKFGINIERSKMGPNKGKRTQAKLMLNNLWGRFSLRNVGLSQCAITNNPAELRKYLDDRSIEVSALDELTPDILLITYSKKKDWVEEHACSNVVISLWTTSAARIHLLRAMQKVVRTPGCNLLYTDTDSLIFSHPSGNCPLQLGPHLGEFTNEYPSHEILEYCSGGAKQYGLKLRRKERQTTTFEYVLKVRGMTLNYDVIQNQGLRYDTFKKQVLSYARTGELEPINILYPNFLRPSIKDGCVISKPLYKMYKPVVCKGIIRPSDYVVLNFGHINNIPRISPP</sequence>
<dbReference type="Pfam" id="PF03175">
    <property type="entry name" value="DNA_pol_B_2"/>
    <property type="match status" value="2"/>
</dbReference>
<evidence type="ECO:0000259" key="9">
    <source>
        <dbReference type="Pfam" id="PF03175"/>
    </source>
</evidence>
<name>A0A6V7WD46_MELEN</name>
<feature type="domain" description="DNA-directed DNA polymerase family B mitochondria/virus" evidence="9">
    <location>
        <begin position="875"/>
        <end position="1058"/>
    </location>
</feature>
<comment type="caution">
    <text evidence="10">The sequence shown here is derived from an EMBL/GenBank/DDBJ whole genome shotgun (WGS) entry which is preliminary data.</text>
</comment>
<gene>
    <name evidence="10" type="ORF">MENT_LOCUS37302</name>
</gene>
<feature type="domain" description="DNA-directed DNA polymerase family B mitochondria/virus" evidence="9">
    <location>
        <begin position="529"/>
        <end position="744"/>
    </location>
</feature>
<dbReference type="InterPro" id="IPR004868">
    <property type="entry name" value="DNA-dir_DNA_pol_B_mt/vir"/>
</dbReference>
<evidence type="ECO:0000256" key="5">
    <source>
        <dbReference type="ARBA" id="ARBA00022705"/>
    </source>
</evidence>
<dbReference type="OrthoDB" id="5876545at2759"/>
<dbReference type="InterPro" id="IPR011335">
    <property type="entry name" value="Restrct_endonuc-II-like"/>
</dbReference>
<dbReference type="InterPro" id="IPR043502">
    <property type="entry name" value="DNA/RNA_pol_sf"/>
</dbReference>
<dbReference type="Gene3D" id="3.30.420.10">
    <property type="entry name" value="Ribonuclease H-like superfamily/Ribonuclease H"/>
    <property type="match status" value="1"/>
</dbReference>
<dbReference type="Gene3D" id="3.90.1600.10">
    <property type="entry name" value="Palm domain of DNA polymerase"/>
    <property type="match status" value="1"/>
</dbReference>
<dbReference type="EMBL" id="CAJEWN010000521">
    <property type="protein sequence ID" value="CAD2184915.1"/>
    <property type="molecule type" value="Genomic_DNA"/>
</dbReference>
<evidence type="ECO:0000256" key="8">
    <source>
        <dbReference type="ARBA" id="ARBA00049244"/>
    </source>
</evidence>
<accession>A0A6V7WD46</accession>
<keyword evidence="5" id="KW-0235">DNA replication</keyword>